<proteinExistence type="predicted"/>
<gene>
    <name evidence="1" type="ORF">UFOVP395_123</name>
</gene>
<protein>
    <submittedName>
        <fullName evidence="1">Uncharacterized protein</fullName>
    </submittedName>
</protein>
<sequence length="92" mass="10698">MSDIVERLRLGEDGLEYAAADEIERLREKCNKQAMMLQRLFPDKFPWTPFITSVGGGVDENRMPERLYVVPAYGCDFSYVYERTDKTVGPEW</sequence>
<name>A0A6J5M242_9CAUD</name>
<accession>A0A6J5M242</accession>
<reference evidence="1" key="1">
    <citation type="submission" date="2020-04" db="EMBL/GenBank/DDBJ databases">
        <authorList>
            <person name="Chiriac C."/>
            <person name="Salcher M."/>
            <person name="Ghai R."/>
            <person name="Kavagutti S V."/>
        </authorList>
    </citation>
    <scope>NUCLEOTIDE SEQUENCE</scope>
</reference>
<dbReference type="EMBL" id="LR796380">
    <property type="protein sequence ID" value="CAB4140788.1"/>
    <property type="molecule type" value="Genomic_DNA"/>
</dbReference>
<evidence type="ECO:0000313" key="1">
    <source>
        <dbReference type="EMBL" id="CAB4140788.1"/>
    </source>
</evidence>
<organism evidence="1">
    <name type="scientific">uncultured Caudovirales phage</name>
    <dbReference type="NCBI Taxonomy" id="2100421"/>
    <lineage>
        <taxon>Viruses</taxon>
        <taxon>Duplodnaviria</taxon>
        <taxon>Heunggongvirae</taxon>
        <taxon>Uroviricota</taxon>
        <taxon>Caudoviricetes</taxon>
        <taxon>Peduoviridae</taxon>
        <taxon>Maltschvirus</taxon>
        <taxon>Maltschvirus maltsch</taxon>
    </lineage>
</organism>